<evidence type="ECO:0000256" key="3">
    <source>
        <dbReference type="ARBA" id="ARBA00023125"/>
    </source>
</evidence>
<keyword evidence="4" id="KW-0010">Activator</keyword>
<keyword evidence="5" id="KW-0804">Transcription</keyword>
<evidence type="ECO:0000313" key="11">
    <source>
        <dbReference type="Proteomes" id="UP000281406"/>
    </source>
</evidence>
<feature type="compositionally biased region" description="Basic and acidic residues" evidence="8">
    <location>
        <begin position="62"/>
        <end position="81"/>
    </location>
</feature>
<dbReference type="PANTHER" id="PTHR11793">
    <property type="entry name" value="BASIC HELIX-LOOP-HELIX TRANSCRIPTION FACTOR"/>
    <property type="match status" value="1"/>
</dbReference>
<dbReference type="SMART" id="SM00353">
    <property type="entry name" value="HLH"/>
    <property type="match status" value="1"/>
</dbReference>
<evidence type="ECO:0000256" key="5">
    <source>
        <dbReference type="ARBA" id="ARBA00023163"/>
    </source>
</evidence>
<dbReference type="FunFam" id="4.10.280.10:FF:000001">
    <property type="entry name" value="Putative transcription factor 12"/>
    <property type="match status" value="1"/>
</dbReference>
<dbReference type="InterPro" id="IPR051098">
    <property type="entry name" value="NeuroDiff_E-box_TFs"/>
</dbReference>
<evidence type="ECO:0000256" key="4">
    <source>
        <dbReference type="ARBA" id="ARBA00023159"/>
    </source>
</evidence>
<dbReference type="GO" id="GO:0000785">
    <property type="term" value="C:chromatin"/>
    <property type="evidence" value="ECO:0007669"/>
    <property type="project" value="TreeGrafter"/>
</dbReference>
<dbReference type="CDD" id="cd18945">
    <property type="entry name" value="bHLH_E-protein_TCF4_E2-2"/>
    <property type="match status" value="1"/>
</dbReference>
<dbReference type="Pfam" id="PF00010">
    <property type="entry name" value="HLH"/>
    <property type="match status" value="1"/>
</dbReference>
<organism evidence="10 11">
    <name type="scientific">Anabarilius grahami</name>
    <name type="common">Kanglang fish</name>
    <name type="synonym">Barilius grahami</name>
    <dbReference type="NCBI Taxonomy" id="495550"/>
    <lineage>
        <taxon>Eukaryota</taxon>
        <taxon>Metazoa</taxon>
        <taxon>Chordata</taxon>
        <taxon>Craniata</taxon>
        <taxon>Vertebrata</taxon>
        <taxon>Euteleostomi</taxon>
        <taxon>Actinopterygii</taxon>
        <taxon>Neopterygii</taxon>
        <taxon>Teleostei</taxon>
        <taxon>Ostariophysi</taxon>
        <taxon>Cypriniformes</taxon>
        <taxon>Xenocyprididae</taxon>
        <taxon>Xenocypridinae</taxon>
        <taxon>Xenocypridinae incertae sedis</taxon>
        <taxon>Anabarilius</taxon>
    </lineage>
</organism>
<dbReference type="PROSITE" id="PS50888">
    <property type="entry name" value="BHLH"/>
    <property type="match status" value="1"/>
</dbReference>
<dbReference type="Proteomes" id="UP000281406">
    <property type="component" value="Unassembled WGS sequence"/>
</dbReference>
<dbReference type="GO" id="GO:0000978">
    <property type="term" value="F:RNA polymerase II cis-regulatory region sequence-specific DNA binding"/>
    <property type="evidence" value="ECO:0007669"/>
    <property type="project" value="TreeGrafter"/>
</dbReference>
<protein>
    <recommendedName>
        <fullName evidence="7">Transcription factor 4</fullName>
    </recommendedName>
</protein>
<dbReference type="GO" id="GO:0046983">
    <property type="term" value="F:protein dimerization activity"/>
    <property type="evidence" value="ECO:0007669"/>
    <property type="project" value="InterPro"/>
</dbReference>
<evidence type="ECO:0000313" key="10">
    <source>
        <dbReference type="EMBL" id="ROL46810.1"/>
    </source>
</evidence>
<dbReference type="Gene3D" id="4.10.280.10">
    <property type="entry name" value="Helix-loop-helix DNA-binding domain"/>
    <property type="match status" value="1"/>
</dbReference>
<evidence type="ECO:0000256" key="1">
    <source>
        <dbReference type="ARBA" id="ARBA00004123"/>
    </source>
</evidence>
<dbReference type="SUPFAM" id="SSF47459">
    <property type="entry name" value="HLH, helix-loop-helix DNA-binding domain"/>
    <property type="match status" value="1"/>
</dbReference>
<comment type="subcellular location">
    <subcellularLocation>
        <location evidence="1">Nucleus</location>
    </subcellularLocation>
</comment>
<reference evidence="10 11" key="1">
    <citation type="submission" date="2018-10" db="EMBL/GenBank/DDBJ databases">
        <title>Genome assembly for a Yunnan-Guizhou Plateau 3E fish, Anabarilius grahami (Regan), and its evolutionary and genetic applications.</title>
        <authorList>
            <person name="Jiang W."/>
        </authorList>
    </citation>
    <scope>NUCLEOTIDE SEQUENCE [LARGE SCALE GENOMIC DNA]</scope>
    <source>
        <strain evidence="10">AG-KIZ</strain>
        <tissue evidence="10">Muscle</tissue>
    </source>
</reference>
<proteinExistence type="predicted"/>
<dbReference type="OrthoDB" id="10034090at2759"/>
<accession>A0A3N0YLN6</accession>
<sequence length="174" mass="19575">LSGGLQGQSTSSVSSEIKSEDEGDENLQDSKSLDNKKDDMDKDLKALERSRSSNNDDEDLTPEQKLEREKERRMANNARERLRVRDINEAFKELGRMVQLHLKSDKPQTKLLILHQAVAVILSLEQQVRERNLNPKAACLKRREEEKVSSDGPPLSLAGSHHSMGEASNPMGQM</sequence>
<dbReference type="GO" id="GO:0005667">
    <property type="term" value="C:transcription regulator complex"/>
    <property type="evidence" value="ECO:0007669"/>
    <property type="project" value="TreeGrafter"/>
</dbReference>
<dbReference type="AlphaFoldDB" id="A0A3N0YLN6"/>
<keyword evidence="6" id="KW-0539">Nucleus</keyword>
<comment type="caution">
    <text evidence="10">The sequence shown here is derived from an EMBL/GenBank/DDBJ whole genome shotgun (WGS) entry which is preliminary data.</text>
</comment>
<keyword evidence="11" id="KW-1185">Reference proteome</keyword>
<feature type="region of interest" description="Disordered" evidence="8">
    <location>
        <begin position="1"/>
        <end position="81"/>
    </location>
</feature>
<feature type="compositionally biased region" description="Low complexity" evidence="8">
    <location>
        <begin position="7"/>
        <end position="16"/>
    </location>
</feature>
<gene>
    <name evidence="10" type="ORF">DPX16_1447</name>
</gene>
<keyword evidence="2" id="KW-0805">Transcription regulation</keyword>
<dbReference type="GO" id="GO:0005634">
    <property type="term" value="C:nucleus"/>
    <property type="evidence" value="ECO:0007669"/>
    <property type="project" value="UniProtKB-SubCell"/>
</dbReference>
<dbReference type="GO" id="GO:0000981">
    <property type="term" value="F:DNA-binding transcription factor activity, RNA polymerase II-specific"/>
    <property type="evidence" value="ECO:0007669"/>
    <property type="project" value="TreeGrafter"/>
</dbReference>
<keyword evidence="3" id="KW-0238">DNA-binding</keyword>
<feature type="non-terminal residue" evidence="10">
    <location>
        <position position="1"/>
    </location>
</feature>
<feature type="region of interest" description="Disordered" evidence="8">
    <location>
        <begin position="142"/>
        <end position="174"/>
    </location>
</feature>
<name>A0A3N0YLN6_ANAGA</name>
<evidence type="ECO:0000259" key="9">
    <source>
        <dbReference type="PROSITE" id="PS50888"/>
    </source>
</evidence>
<evidence type="ECO:0000256" key="8">
    <source>
        <dbReference type="SAM" id="MobiDB-lite"/>
    </source>
</evidence>
<evidence type="ECO:0000256" key="7">
    <source>
        <dbReference type="ARBA" id="ARBA00040305"/>
    </source>
</evidence>
<evidence type="ECO:0000256" key="6">
    <source>
        <dbReference type="ARBA" id="ARBA00023242"/>
    </source>
</evidence>
<dbReference type="EMBL" id="RJVU01036813">
    <property type="protein sequence ID" value="ROL46810.1"/>
    <property type="molecule type" value="Genomic_DNA"/>
</dbReference>
<evidence type="ECO:0000256" key="2">
    <source>
        <dbReference type="ARBA" id="ARBA00023015"/>
    </source>
</evidence>
<dbReference type="PANTHER" id="PTHR11793:SF10">
    <property type="entry name" value="TRANSCRIPTION FACTOR 4"/>
    <property type="match status" value="1"/>
</dbReference>
<dbReference type="InterPro" id="IPR036638">
    <property type="entry name" value="HLH_DNA-bd_sf"/>
</dbReference>
<feature type="compositionally biased region" description="Basic and acidic residues" evidence="8">
    <location>
        <begin position="31"/>
        <end position="51"/>
    </location>
</feature>
<dbReference type="InterPro" id="IPR011598">
    <property type="entry name" value="bHLH_dom"/>
</dbReference>
<feature type="domain" description="BHLH" evidence="9">
    <location>
        <begin position="71"/>
        <end position="124"/>
    </location>
</feature>